<dbReference type="HOGENOM" id="CLU_3428571_0_0_1"/>
<reference evidence="2 3" key="1">
    <citation type="journal article" date="2010" name="Nature">
        <title>Perigord black truffle genome uncovers evolutionary origins and mechanisms of symbiosis.</title>
        <authorList>
            <person name="Martin F."/>
            <person name="Kohler A."/>
            <person name="Murat C."/>
            <person name="Balestrini R."/>
            <person name="Coutinho P.M."/>
            <person name="Jaillon O."/>
            <person name="Montanini B."/>
            <person name="Morin E."/>
            <person name="Noel B."/>
            <person name="Percudani R."/>
            <person name="Porcel B."/>
            <person name="Rubini A."/>
            <person name="Amicucci A."/>
            <person name="Amselem J."/>
            <person name="Anthouard V."/>
            <person name="Arcioni S."/>
            <person name="Artiguenave F."/>
            <person name="Aury J.M."/>
            <person name="Ballario P."/>
            <person name="Bolchi A."/>
            <person name="Brenna A."/>
            <person name="Brun A."/>
            <person name="Buee M."/>
            <person name="Cantarel B."/>
            <person name="Chevalier G."/>
            <person name="Couloux A."/>
            <person name="Da Silva C."/>
            <person name="Denoeud F."/>
            <person name="Duplessis S."/>
            <person name="Ghignone S."/>
            <person name="Hilselberger B."/>
            <person name="Iotti M."/>
            <person name="Marcais B."/>
            <person name="Mello A."/>
            <person name="Miranda M."/>
            <person name="Pacioni G."/>
            <person name="Quesneville H."/>
            <person name="Riccioni C."/>
            <person name="Ruotolo R."/>
            <person name="Splivallo R."/>
            <person name="Stocchi V."/>
            <person name="Tisserant E."/>
            <person name="Viscomi A.R."/>
            <person name="Zambonelli A."/>
            <person name="Zampieri E."/>
            <person name="Henrissat B."/>
            <person name="Lebrun M.H."/>
            <person name="Paolocci F."/>
            <person name="Bonfante P."/>
            <person name="Ottonello S."/>
            <person name="Wincker P."/>
        </authorList>
    </citation>
    <scope>NUCLEOTIDE SEQUENCE [LARGE SCALE GENOMIC DNA]</scope>
    <source>
        <strain evidence="2 3">Mel28</strain>
    </source>
</reference>
<accession>D5GP23</accession>
<protein>
    <submittedName>
        <fullName evidence="2">(Perigord truffle) hypothetical protein</fullName>
    </submittedName>
</protein>
<dbReference type="Proteomes" id="UP000006911">
    <property type="component" value="Unassembled WGS sequence"/>
</dbReference>
<proteinExistence type="predicted"/>
<evidence type="ECO:0000256" key="1">
    <source>
        <dbReference type="SAM" id="MobiDB-lite"/>
    </source>
</evidence>
<evidence type="ECO:0000313" key="3">
    <source>
        <dbReference type="Proteomes" id="UP000006911"/>
    </source>
</evidence>
<evidence type="ECO:0000313" key="2">
    <source>
        <dbReference type="EMBL" id="CAZ86266.1"/>
    </source>
</evidence>
<name>D5GP23_TUBMM</name>
<dbReference type="KEGG" id="tml:GSTUM_00011632001"/>
<sequence>MSRNNHIPSTHTVVPKGLLE</sequence>
<feature type="compositionally biased region" description="Polar residues" evidence="1">
    <location>
        <begin position="1"/>
        <end position="12"/>
    </location>
</feature>
<dbReference type="EMBL" id="FN430371">
    <property type="protein sequence ID" value="CAZ86266.1"/>
    <property type="molecule type" value="Genomic_DNA"/>
</dbReference>
<keyword evidence="3" id="KW-1185">Reference proteome</keyword>
<feature type="region of interest" description="Disordered" evidence="1">
    <location>
        <begin position="1"/>
        <end position="20"/>
    </location>
</feature>
<organism evidence="2 3">
    <name type="scientific">Tuber melanosporum (strain Mel28)</name>
    <name type="common">Perigord black truffle</name>
    <dbReference type="NCBI Taxonomy" id="656061"/>
    <lineage>
        <taxon>Eukaryota</taxon>
        <taxon>Fungi</taxon>
        <taxon>Dikarya</taxon>
        <taxon>Ascomycota</taxon>
        <taxon>Pezizomycotina</taxon>
        <taxon>Pezizomycetes</taxon>
        <taxon>Pezizales</taxon>
        <taxon>Tuberaceae</taxon>
        <taxon>Tuber</taxon>
    </lineage>
</organism>
<gene>
    <name evidence="2" type="ORF">GSTUM_00011632001</name>
</gene>
<dbReference type="AlphaFoldDB" id="D5GP23"/>
<dbReference type="InParanoid" id="D5GP23"/>